<organism evidence="1 2">
    <name type="scientific">Chitinophaga solisilvae</name>
    <dbReference type="NCBI Taxonomy" id="1233460"/>
    <lineage>
        <taxon>Bacteria</taxon>
        <taxon>Pseudomonadati</taxon>
        <taxon>Bacteroidota</taxon>
        <taxon>Chitinophagia</taxon>
        <taxon>Chitinophagales</taxon>
        <taxon>Chitinophagaceae</taxon>
        <taxon>Chitinophaga</taxon>
    </lineage>
</organism>
<evidence type="ECO:0000313" key="1">
    <source>
        <dbReference type="EMBL" id="NSL86162.1"/>
    </source>
</evidence>
<reference evidence="1" key="1">
    <citation type="submission" date="2020-05" db="EMBL/GenBank/DDBJ databases">
        <title>Chitinophaga laudate sp. nov., isolated from a tropical peat swamp.</title>
        <authorList>
            <person name="Goh C.B.S."/>
            <person name="Lee M.S."/>
            <person name="Parimannan S."/>
            <person name="Pasbakhsh P."/>
            <person name="Yule C.M."/>
            <person name="Rajandas H."/>
            <person name="Loke S."/>
            <person name="Croft L."/>
            <person name="Tan J.B.L."/>
        </authorList>
    </citation>
    <scope>NUCLEOTIDE SEQUENCE</scope>
    <source>
        <strain evidence="1">Mgbs1</strain>
    </source>
</reference>
<dbReference type="OrthoDB" id="1149717at2"/>
<evidence type="ECO:0000313" key="2">
    <source>
        <dbReference type="Proteomes" id="UP000281028"/>
    </source>
</evidence>
<dbReference type="Proteomes" id="UP000281028">
    <property type="component" value="Unassembled WGS sequence"/>
</dbReference>
<proteinExistence type="predicted"/>
<dbReference type="EMBL" id="RIAR02000001">
    <property type="protein sequence ID" value="NSL86162.1"/>
    <property type="molecule type" value="Genomic_DNA"/>
</dbReference>
<dbReference type="AlphaFoldDB" id="A0A433WE47"/>
<sequence length="179" mass="20415">MSIFYRLLSPTSLGEFSIVMRGEDTLGTNFFVHNEEVNPMLTCIDVDVDLNFQKFEKVQPDFLQTTWGIPLFSQNFVENAPGELLADIEPILAKLHLRGGRCTYFAAKTKKYLQLVDLETSRFSNIRGIKILTKASFNNSAADNFLLARDAEFKRVFVATESLISAIKDRKFNVEFLPY</sequence>
<name>A0A433WE47_9BACT</name>
<keyword evidence="2" id="KW-1185">Reference proteome</keyword>
<gene>
    <name evidence="1" type="ORF">ECE50_004940</name>
</gene>
<comment type="caution">
    <text evidence="1">The sequence shown here is derived from an EMBL/GenBank/DDBJ whole genome shotgun (WGS) entry which is preliminary data.</text>
</comment>
<accession>A0A433WE47</accession>
<protein>
    <submittedName>
        <fullName evidence="1">Uncharacterized protein</fullName>
    </submittedName>
</protein>